<dbReference type="GO" id="GO:0003700">
    <property type="term" value="F:DNA-binding transcription factor activity"/>
    <property type="evidence" value="ECO:0007669"/>
    <property type="project" value="TreeGrafter"/>
</dbReference>
<comment type="caution">
    <text evidence="4">The sequence shown here is derived from an EMBL/GenBank/DDBJ whole genome shotgun (WGS) entry which is preliminary data.</text>
</comment>
<name>A0A9W6JU22_9HYPH</name>
<accession>A0A9W6JU22</accession>
<dbReference type="GO" id="GO:0005829">
    <property type="term" value="C:cytosol"/>
    <property type="evidence" value="ECO:0007669"/>
    <property type="project" value="TreeGrafter"/>
</dbReference>
<evidence type="ECO:0000256" key="2">
    <source>
        <dbReference type="SAM" id="MobiDB-lite"/>
    </source>
</evidence>
<dbReference type="SMART" id="SM00530">
    <property type="entry name" value="HTH_XRE"/>
    <property type="match status" value="1"/>
</dbReference>
<reference evidence="4" key="2">
    <citation type="submission" date="2023-01" db="EMBL/GenBank/DDBJ databases">
        <authorList>
            <person name="Sun Q."/>
            <person name="Evtushenko L."/>
        </authorList>
    </citation>
    <scope>NUCLEOTIDE SEQUENCE</scope>
    <source>
        <strain evidence="4">VKM B-2789</strain>
    </source>
</reference>
<dbReference type="PANTHER" id="PTHR46797:SF2">
    <property type="entry name" value="TRANSCRIPTIONAL REGULATOR"/>
    <property type="match status" value="1"/>
</dbReference>
<dbReference type="Proteomes" id="UP001143330">
    <property type="component" value="Unassembled WGS sequence"/>
</dbReference>
<dbReference type="Gene3D" id="1.10.260.40">
    <property type="entry name" value="lambda repressor-like DNA-binding domains"/>
    <property type="match status" value="1"/>
</dbReference>
<dbReference type="PANTHER" id="PTHR46797">
    <property type="entry name" value="HTH-TYPE TRANSCRIPTIONAL REGULATOR"/>
    <property type="match status" value="1"/>
</dbReference>
<dbReference type="CDD" id="cd00093">
    <property type="entry name" value="HTH_XRE"/>
    <property type="match status" value="1"/>
</dbReference>
<keyword evidence="1" id="KW-0238">DNA-binding</keyword>
<dbReference type="GO" id="GO:0003677">
    <property type="term" value="F:DNA binding"/>
    <property type="evidence" value="ECO:0007669"/>
    <property type="project" value="UniProtKB-KW"/>
</dbReference>
<feature type="region of interest" description="Disordered" evidence="2">
    <location>
        <begin position="1"/>
        <end position="52"/>
    </location>
</feature>
<dbReference type="InterPro" id="IPR050807">
    <property type="entry name" value="TransReg_Diox_bact_type"/>
</dbReference>
<dbReference type="EMBL" id="BSFM01000011">
    <property type="protein sequence ID" value="GLK83761.1"/>
    <property type="molecule type" value="Genomic_DNA"/>
</dbReference>
<evidence type="ECO:0000313" key="4">
    <source>
        <dbReference type="EMBL" id="GLK83761.1"/>
    </source>
</evidence>
<dbReference type="InterPro" id="IPR010982">
    <property type="entry name" value="Lambda_DNA-bd_dom_sf"/>
</dbReference>
<dbReference type="CDD" id="cd02209">
    <property type="entry name" value="cupin_XRE_C"/>
    <property type="match status" value="1"/>
</dbReference>
<dbReference type="InterPro" id="IPR011051">
    <property type="entry name" value="RmlC_Cupin_sf"/>
</dbReference>
<evidence type="ECO:0000256" key="1">
    <source>
        <dbReference type="ARBA" id="ARBA00023125"/>
    </source>
</evidence>
<dbReference type="AlphaFoldDB" id="A0A9W6JU22"/>
<reference evidence="4" key="1">
    <citation type="journal article" date="2014" name="Int. J. Syst. Evol. Microbiol.">
        <title>Complete genome sequence of Corynebacterium casei LMG S-19264T (=DSM 44701T), isolated from a smear-ripened cheese.</title>
        <authorList>
            <consortium name="US DOE Joint Genome Institute (JGI-PGF)"/>
            <person name="Walter F."/>
            <person name="Albersmeier A."/>
            <person name="Kalinowski J."/>
            <person name="Ruckert C."/>
        </authorList>
    </citation>
    <scope>NUCLEOTIDE SEQUENCE</scope>
    <source>
        <strain evidence="4">VKM B-2789</strain>
    </source>
</reference>
<sequence>MDDRTKMAGTKTRTKAAKPKAAVVEPVSAKAAAKSARPTPASAETTADISPDDLHAESDARVGAVVRAERLRRSWSLGTLAEQASISIGMLSQIERGLATPSLRTLRLLAGALDMPITQFFEGDSVPSSANPFIVRANERHCLNLTETGINKMFLMPPGASLLEMWEFRFAPGGTSGGALYNHNGEKAGVVIKGRIRLLIGDETHVLEEGDSFRFSSMLRHRVDNDSDEEARVFWVVTPPASGGRAPSRQ</sequence>
<dbReference type="InterPro" id="IPR014710">
    <property type="entry name" value="RmlC-like_jellyroll"/>
</dbReference>
<feature type="compositionally biased region" description="Low complexity" evidence="2">
    <location>
        <begin position="19"/>
        <end position="43"/>
    </location>
</feature>
<feature type="domain" description="HTH cro/C1-type" evidence="3">
    <location>
        <begin position="66"/>
        <end position="120"/>
    </location>
</feature>
<dbReference type="Pfam" id="PF07883">
    <property type="entry name" value="Cupin_2"/>
    <property type="match status" value="1"/>
</dbReference>
<protein>
    <recommendedName>
        <fullName evidence="3">HTH cro/C1-type domain-containing protein</fullName>
    </recommendedName>
</protein>
<evidence type="ECO:0000313" key="5">
    <source>
        <dbReference type="Proteomes" id="UP001143330"/>
    </source>
</evidence>
<dbReference type="Gene3D" id="2.60.120.10">
    <property type="entry name" value="Jelly Rolls"/>
    <property type="match status" value="1"/>
</dbReference>
<dbReference type="SUPFAM" id="SSF47413">
    <property type="entry name" value="lambda repressor-like DNA-binding domains"/>
    <property type="match status" value="1"/>
</dbReference>
<organism evidence="4 5">
    <name type="scientific">Ancylobacter defluvii</name>
    <dbReference type="NCBI Taxonomy" id="1282440"/>
    <lineage>
        <taxon>Bacteria</taxon>
        <taxon>Pseudomonadati</taxon>
        <taxon>Pseudomonadota</taxon>
        <taxon>Alphaproteobacteria</taxon>
        <taxon>Hyphomicrobiales</taxon>
        <taxon>Xanthobacteraceae</taxon>
        <taxon>Ancylobacter</taxon>
    </lineage>
</organism>
<dbReference type="InterPro" id="IPR013096">
    <property type="entry name" value="Cupin_2"/>
</dbReference>
<dbReference type="SUPFAM" id="SSF51182">
    <property type="entry name" value="RmlC-like cupins"/>
    <property type="match status" value="1"/>
</dbReference>
<evidence type="ECO:0000259" key="3">
    <source>
        <dbReference type="PROSITE" id="PS50943"/>
    </source>
</evidence>
<dbReference type="RefSeq" id="WP_213363971.1">
    <property type="nucleotide sequence ID" value="NZ_BSFM01000011.1"/>
</dbReference>
<keyword evidence="5" id="KW-1185">Reference proteome</keyword>
<dbReference type="Pfam" id="PF01381">
    <property type="entry name" value="HTH_3"/>
    <property type="match status" value="1"/>
</dbReference>
<dbReference type="PROSITE" id="PS50943">
    <property type="entry name" value="HTH_CROC1"/>
    <property type="match status" value="1"/>
</dbReference>
<gene>
    <name evidence="4" type="ORF">GCM10017653_18310</name>
</gene>
<dbReference type="InterPro" id="IPR001387">
    <property type="entry name" value="Cro/C1-type_HTH"/>
</dbReference>
<proteinExistence type="predicted"/>